<protein>
    <submittedName>
        <fullName evidence="3">Uncharacterized protein</fullName>
    </submittedName>
</protein>
<keyword evidence="1" id="KW-0808">Transferase</keyword>
<organism evidence="3 4">
    <name type="scientific">Brassica napus</name>
    <name type="common">Rape</name>
    <dbReference type="NCBI Taxonomy" id="3708"/>
    <lineage>
        <taxon>Eukaryota</taxon>
        <taxon>Viridiplantae</taxon>
        <taxon>Streptophyta</taxon>
        <taxon>Embryophyta</taxon>
        <taxon>Tracheophyta</taxon>
        <taxon>Spermatophyta</taxon>
        <taxon>Magnoliopsida</taxon>
        <taxon>eudicotyledons</taxon>
        <taxon>Gunneridae</taxon>
        <taxon>Pentapetalae</taxon>
        <taxon>rosids</taxon>
        <taxon>malvids</taxon>
        <taxon>Brassicales</taxon>
        <taxon>Brassicaceae</taxon>
        <taxon>Brassiceae</taxon>
        <taxon>Brassica</taxon>
    </lineage>
</organism>
<dbReference type="InterPro" id="IPR051504">
    <property type="entry name" value="Plant_metabolite_acyltrans"/>
</dbReference>
<keyword evidence="4" id="KW-1185">Reference proteome</keyword>
<proteinExistence type="predicted"/>
<sequence length="253" mass="28120">MTIHIVEVSRITPAPNSDSVLNSSNLLTIPLTFFDLPWLVFKPAKRVFFYRLIESTREQFHSFILPKLKLSLSLVLRDYLPLCDRITWDPNEPKPSIVVSKNDAVLVSIAESDADFSIFSGYGQRPASEIHNSLPEEFAGGGGFVTAMEILSGLVKGFGSRKIETIDEEFKIGNDCAVVSSQFGAVAGSTQLGVYESDFWWGRPVKVDVVSIERERISMAERRDETGGIEIGMCMEKAELDIVHALFNNGLQN</sequence>
<evidence type="ECO:0000313" key="3">
    <source>
        <dbReference type="EMBL" id="KAH0875577.1"/>
    </source>
</evidence>
<accession>A0ABQ7Z5T3</accession>
<dbReference type="PANTHER" id="PTHR31625">
    <property type="match status" value="1"/>
</dbReference>
<dbReference type="Proteomes" id="UP000824890">
    <property type="component" value="Unassembled WGS sequence"/>
</dbReference>
<evidence type="ECO:0000256" key="1">
    <source>
        <dbReference type="ARBA" id="ARBA00022679"/>
    </source>
</evidence>
<dbReference type="EMBL" id="JAGKQM010000016">
    <property type="protein sequence ID" value="KAH0875577.1"/>
    <property type="molecule type" value="Genomic_DNA"/>
</dbReference>
<evidence type="ECO:0000313" key="4">
    <source>
        <dbReference type="Proteomes" id="UP000824890"/>
    </source>
</evidence>
<gene>
    <name evidence="3" type="ORF">HID58_072939</name>
</gene>
<name>A0ABQ7Z5T3_BRANA</name>
<comment type="caution">
    <text evidence="3">The sequence shown here is derived from an EMBL/GenBank/DDBJ whole genome shotgun (WGS) entry which is preliminary data.</text>
</comment>
<dbReference type="InterPro" id="IPR023213">
    <property type="entry name" value="CAT-like_dom_sf"/>
</dbReference>
<dbReference type="Gene3D" id="3.30.559.10">
    <property type="entry name" value="Chloramphenicol acetyltransferase-like domain"/>
    <property type="match status" value="2"/>
</dbReference>
<reference evidence="3 4" key="1">
    <citation type="submission" date="2021-05" db="EMBL/GenBank/DDBJ databases">
        <title>Genome Assembly of Synthetic Allotetraploid Brassica napus Reveals Homoeologous Exchanges between Subgenomes.</title>
        <authorList>
            <person name="Davis J.T."/>
        </authorList>
    </citation>
    <scope>NUCLEOTIDE SEQUENCE [LARGE SCALE GENOMIC DNA]</scope>
    <source>
        <strain evidence="4">cv. Da-Ae</strain>
        <tissue evidence="3">Seedling</tissue>
    </source>
</reference>
<evidence type="ECO:0000256" key="2">
    <source>
        <dbReference type="ARBA" id="ARBA00023315"/>
    </source>
</evidence>
<keyword evidence="2" id="KW-0012">Acyltransferase</keyword>